<evidence type="ECO:0000313" key="3">
    <source>
        <dbReference type="Proteomes" id="UP001499852"/>
    </source>
</evidence>
<proteinExistence type="inferred from homology"/>
<dbReference type="InterPro" id="IPR000600">
    <property type="entry name" value="ROK"/>
</dbReference>
<dbReference type="InterPro" id="IPR043129">
    <property type="entry name" value="ATPase_NBD"/>
</dbReference>
<comment type="similarity">
    <text evidence="1">Belongs to the ROK (NagC/XylR) family.</text>
</comment>
<dbReference type="EMBL" id="BAABIA010000002">
    <property type="protein sequence ID" value="GAA5137014.1"/>
    <property type="molecule type" value="Genomic_DNA"/>
</dbReference>
<dbReference type="InterPro" id="IPR036388">
    <property type="entry name" value="WH-like_DNA-bd_sf"/>
</dbReference>
<dbReference type="SUPFAM" id="SSF53067">
    <property type="entry name" value="Actin-like ATPase domain"/>
    <property type="match status" value="1"/>
</dbReference>
<keyword evidence="3" id="KW-1185">Reference proteome</keyword>
<dbReference type="PANTHER" id="PTHR18964">
    <property type="entry name" value="ROK (REPRESSOR, ORF, KINASE) FAMILY"/>
    <property type="match status" value="1"/>
</dbReference>
<organism evidence="2 3">
    <name type="scientific">Prosthecobacter algae</name>
    <dbReference type="NCBI Taxonomy" id="1144682"/>
    <lineage>
        <taxon>Bacteria</taxon>
        <taxon>Pseudomonadati</taxon>
        <taxon>Verrucomicrobiota</taxon>
        <taxon>Verrucomicrobiia</taxon>
        <taxon>Verrucomicrobiales</taxon>
        <taxon>Verrucomicrobiaceae</taxon>
        <taxon>Prosthecobacter</taxon>
    </lineage>
</organism>
<dbReference type="CDD" id="cd23763">
    <property type="entry name" value="ASKHA_ATPase_ROK"/>
    <property type="match status" value="1"/>
</dbReference>
<dbReference type="Gene3D" id="1.10.10.10">
    <property type="entry name" value="Winged helix-like DNA-binding domain superfamily/Winged helix DNA-binding domain"/>
    <property type="match status" value="1"/>
</dbReference>
<name>A0ABP9NZN1_9BACT</name>
<dbReference type="Pfam" id="PF00480">
    <property type="entry name" value="ROK"/>
    <property type="match status" value="1"/>
</dbReference>
<comment type="caution">
    <text evidence="2">The sequence shown here is derived from an EMBL/GenBank/DDBJ whole genome shotgun (WGS) entry which is preliminary data.</text>
</comment>
<dbReference type="Gene3D" id="3.30.420.40">
    <property type="match status" value="2"/>
</dbReference>
<accession>A0ABP9NZN1</accession>
<evidence type="ECO:0000313" key="2">
    <source>
        <dbReference type="EMBL" id="GAA5137014.1"/>
    </source>
</evidence>
<reference evidence="3" key="1">
    <citation type="journal article" date="2019" name="Int. J. Syst. Evol. Microbiol.">
        <title>The Global Catalogue of Microorganisms (GCM) 10K type strain sequencing project: providing services to taxonomists for standard genome sequencing and annotation.</title>
        <authorList>
            <consortium name="The Broad Institute Genomics Platform"/>
            <consortium name="The Broad Institute Genome Sequencing Center for Infectious Disease"/>
            <person name="Wu L."/>
            <person name="Ma J."/>
        </authorList>
    </citation>
    <scope>NUCLEOTIDE SEQUENCE [LARGE SCALE GENOMIC DNA]</scope>
    <source>
        <strain evidence="3">JCM 18053</strain>
    </source>
</reference>
<protein>
    <submittedName>
        <fullName evidence="2">ROK family transcriptional regulator</fullName>
    </submittedName>
</protein>
<sequence>MARTLGLSASTVGLYVDQLISTGHLSESGLEHGSMGRPKRRLMVRRDTGWFAGVEFNANRVQVTGLDFSGQILLGERVHLQANPSAAEVEAIILLALGELQRQQSTPLLGIGVGAPGLVNSAEGISLRYAFVRGWENVPLKRLLEDRFKVPVHVENNLRSIALAERWFGEHRDETDYVIVGPRSGFAIASVQAGELVQGAHHASGEIGLWPWPLGGEGPRRELHHWLSAPMSYRRLAGLGETAPVPEDLHTAMASLAHDPSTQWDVVVADYARVLGCVQLLLDPKICLLHGPMTALGDRFCEAVMEASLHVAPALRDVPLKLVCSRLGDDAGALGAASQAMETWLPAL</sequence>
<evidence type="ECO:0000256" key="1">
    <source>
        <dbReference type="ARBA" id="ARBA00006479"/>
    </source>
</evidence>
<dbReference type="Proteomes" id="UP001499852">
    <property type="component" value="Unassembled WGS sequence"/>
</dbReference>
<gene>
    <name evidence="2" type="ORF">GCM10023213_13030</name>
</gene>
<dbReference type="PANTHER" id="PTHR18964:SF149">
    <property type="entry name" value="BIFUNCTIONAL UDP-N-ACETYLGLUCOSAMINE 2-EPIMERASE_N-ACETYLMANNOSAMINE KINASE"/>
    <property type="match status" value="1"/>
</dbReference>